<keyword evidence="2" id="KW-1185">Reference proteome</keyword>
<comment type="caution">
    <text evidence="1">The sequence shown here is derived from an EMBL/GenBank/DDBJ whole genome shotgun (WGS) entry which is preliminary data.</text>
</comment>
<dbReference type="EMBL" id="JBIACK010000021">
    <property type="protein sequence ID" value="MFE8703953.1"/>
    <property type="molecule type" value="Genomic_DNA"/>
</dbReference>
<gene>
    <name evidence="1" type="ORF">ACFYKX_25605</name>
</gene>
<sequence length="45" mass="5278">MIVKKIGAFKIVKDGTTYYRVFKGRKRVASFLFLYQAENFVENNS</sequence>
<reference evidence="1 2" key="1">
    <citation type="submission" date="2024-08" db="EMBL/GenBank/DDBJ databases">
        <title>Two novel Cytobacillus novel species.</title>
        <authorList>
            <person name="Liu G."/>
        </authorList>
    </citation>
    <scope>NUCLEOTIDE SEQUENCE [LARGE SCALE GENOMIC DNA]</scope>
    <source>
        <strain evidence="1 2">FJAT-54145</strain>
    </source>
</reference>
<evidence type="ECO:0000313" key="1">
    <source>
        <dbReference type="EMBL" id="MFE8703953.1"/>
    </source>
</evidence>
<evidence type="ECO:0000313" key="2">
    <source>
        <dbReference type="Proteomes" id="UP001601059"/>
    </source>
</evidence>
<dbReference type="Proteomes" id="UP001601059">
    <property type="component" value="Unassembled WGS sequence"/>
</dbReference>
<proteinExistence type="predicted"/>
<accession>A0ABW6KM96</accession>
<dbReference type="RefSeq" id="WP_389364909.1">
    <property type="nucleotide sequence ID" value="NZ_JBIACK010000021.1"/>
</dbReference>
<protein>
    <submittedName>
        <fullName evidence="1">Uncharacterized protein</fullName>
    </submittedName>
</protein>
<organism evidence="1 2">
    <name type="scientific">Cytobacillus spartinae</name>
    <dbReference type="NCBI Taxonomy" id="3299023"/>
    <lineage>
        <taxon>Bacteria</taxon>
        <taxon>Bacillati</taxon>
        <taxon>Bacillota</taxon>
        <taxon>Bacilli</taxon>
        <taxon>Bacillales</taxon>
        <taxon>Bacillaceae</taxon>
        <taxon>Cytobacillus</taxon>
    </lineage>
</organism>
<name>A0ABW6KM96_9BACI</name>